<comment type="caution">
    <text evidence="1">The sequence shown here is derived from an EMBL/GenBank/DDBJ whole genome shotgun (WGS) entry which is preliminary data.</text>
</comment>
<dbReference type="Proteomes" id="UP000436006">
    <property type="component" value="Unassembled WGS sequence"/>
</dbReference>
<dbReference type="EMBL" id="WPIN01000055">
    <property type="protein sequence ID" value="MVM36371.1"/>
    <property type="molecule type" value="Genomic_DNA"/>
</dbReference>
<sequence>MNQTSIRVYLSIFGEQFDPNALTNLVGLAPTNTGIKGQAIEGKATIYKDTFWDFSPDAMDSLLLEDITNFLVNKLKGSEITIFQFMAEHSLVAKFTIVIEIVDGQAPALYFNRTFLSCIESLNAEVDIDTYVL</sequence>
<dbReference type="InterPro" id="IPR025459">
    <property type="entry name" value="DUF4279"/>
</dbReference>
<organism evidence="1 2">
    <name type="scientific">Spirosoma arboris</name>
    <dbReference type="NCBI Taxonomy" id="2682092"/>
    <lineage>
        <taxon>Bacteria</taxon>
        <taxon>Pseudomonadati</taxon>
        <taxon>Bacteroidota</taxon>
        <taxon>Cytophagia</taxon>
        <taxon>Cytophagales</taxon>
        <taxon>Cytophagaceae</taxon>
        <taxon>Spirosoma</taxon>
    </lineage>
</organism>
<gene>
    <name evidence="1" type="ORF">GO755_40615</name>
</gene>
<reference evidence="1 2" key="1">
    <citation type="submission" date="2019-12" db="EMBL/GenBank/DDBJ databases">
        <title>Spirosoma sp. HMF4905 genome sequencing and assembly.</title>
        <authorList>
            <person name="Kang H."/>
            <person name="Cha I."/>
            <person name="Kim H."/>
            <person name="Joh K."/>
        </authorList>
    </citation>
    <scope>NUCLEOTIDE SEQUENCE [LARGE SCALE GENOMIC DNA]</scope>
    <source>
        <strain evidence="1 2">HMF4905</strain>
    </source>
</reference>
<protein>
    <submittedName>
        <fullName evidence="1">DUF4279 domain-containing protein</fullName>
    </submittedName>
</protein>
<proteinExistence type="predicted"/>
<dbReference type="Pfam" id="PF14106">
    <property type="entry name" value="DUF4279"/>
    <property type="match status" value="1"/>
</dbReference>
<keyword evidence="2" id="KW-1185">Reference proteome</keyword>
<name>A0A7K1SRF3_9BACT</name>
<accession>A0A7K1SRF3</accession>
<evidence type="ECO:0000313" key="2">
    <source>
        <dbReference type="Proteomes" id="UP000436006"/>
    </source>
</evidence>
<evidence type="ECO:0000313" key="1">
    <source>
        <dbReference type="EMBL" id="MVM36371.1"/>
    </source>
</evidence>
<dbReference type="AlphaFoldDB" id="A0A7K1SRF3"/>